<feature type="repeat" description="ANK" evidence="15">
    <location>
        <begin position="161"/>
        <end position="193"/>
    </location>
</feature>
<keyword evidence="5 17" id="KW-0812">Transmembrane</keyword>
<dbReference type="GO" id="GO:0050877">
    <property type="term" value="P:nervous system process"/>
    <property type="evidence" value="ECO:0007669"/>
    <property type="project" value="UniProtKB-ARBA"/>
</dbReference>
<dbReference type="AlphaFoldDB" id="A0A6P9A034"/>
<evidence type="ECO:0000259" key="18">
    <source>
        <dbReference type="SMART" id="SM01420"/>
    </source>
</evidence>
<evidence type="ECO:0000256" key="10">
    <source>
        <dbReference type="ARBA" id="ARBA00023136"/>
    </source>
</evidence>
<evidence type="ECO:0000256" key="12">
    <source>
        <dbReference type="ARBA" id="ARBA00023303"/>
    </source>
</evidence>
<dbReference type="GO" id="GO:0033583">
    <property type="term" value="C:rhabdomere membrane"/>
    <property type="evidence" value="ECO:0007669"/>
    <property type="project" value="UniProtKB-SubCell"/>
</dbReference>
<keyword evidence="7 17" id="KW-1133">Transmembrane helix</keyword>
<evidence type="ECO:0000256" key="15">
    <source>
        <dbReference type="PROSITE-ProRule" id="PRU00023"/>
    </source>
</evidence>
<feature type="region of interest" description="Disordered" evidence="16">
    <location>
        <begin position="916"/>
        <end position="1032"/>
    </location>
</feature>
<feature type="region of interest" description="Disordered" evidence="16">
    <location>
        <begin position="1"/>
        <end position="44"/>
    </location>
</feature>
<evidence type="ECO:0000256" key="11">
    <source>
        <dbReference type="ARBA" id="ARBA00023273"/>
    </source>
</evidence>
<dbReference type="InParanoid" id="A0A6P9A034"/>
<feature type="compositionally biased region" description="Pro residues" evidence="16">
    <location>
        <begin position="1063"/>
        <end position="1074"/>
    </location>
</feature>
<keyword evidence="1" id="KW-0813">Transport</keyword>
<dbReference type="InterPro" id="IPR013555">
    <property type="entry name" value="TRP_dom"/>
</dbReference>
<dbReference type="FunFam" id="1.25.40.20:FF:000221">
    <property type="entry name" value="Transient receptor potential-gamma protein"/>
    <property type="match status" value="1"/>
</dbReference>
<evidence type="ECO:0000256" key="7">
    <source>
        <dbReference type="ARBA" id="ARBA00022989"/>
    </source>
</evidence>
<evidence type="ECO:0000256" key="6">
    <source>
        <dbReference type="ARBA" id="ARBA00022737"/>
    </source>
</evidence>
<feature type="transmembrane region" description="Helical" evidence="17">
    <location>
        <begin position="645"/>
        <end position="670"/>
    </location>
</feature>
<evidence type="ECO:0000256" key="8">
    <source>
        <dbReference type="ARBA" id="ARBA00023043"/>
    </source>
</evidence>
<feature type="domain" description="Transient receptor ion channel" evidence="18">
    <location>
        <begin position="196"/>
        <end position="258"/>
    </location>
</feature>
<dbReference type="PANTHER" id="PTHR10117:SF47">
    <property type="entry name" value="TRANSIENT-RECEPTOR-POTENTIAL-LIKE PROTEIN"/>
    <property type="match status" value="1"/>
</dbReference>
<sequence>MEQRKKSNTSVEQHDGQHGEQHGAAASAAQDKPKPRTIHMPNLPRPLSLEEKRYLLAVERGDIAAVRRIIQRAERTKSLNVNCVDPLGRGALSLAIDNEQLDMVQLLVVMGVATGDALLIAIDAGFVEVVELLLEHEELVHKEGEPYSWEKVDWNVAMFTPDITPLILAAHRNNYEILKILLDRGATLPMPHDVKCGCDTCLREQREDSLQHSAARLSEYRALSSPSLMALSSADPLLTTFQLSWELRELATAEPESRADYLELRKSCQQFAVDLLQQIRSSTELAVILNHDPNSPPYEDGEHMKLARLELAILYKQKKFVAHPKVQQLLAALWYEGLPGFRRKSMVGKAQDLAVIALLFPLYCTVYMVAPDSRLGRHVRKPFIKFLLHASSYLFFLLVLILVSQRIDVKIMAFFHGEDVMERQRGNAPTPLEWVVAVYVLGFIWEETAEMLREGMRRYLRNLWNFIDFSRNLLYVLCFVFRAAAFVQQRREVAADPQSAFVPRERWSEFDPQLVGDGVFAAANILSALKLVHLFSINPHLGPLQISLGRMVNDIVKFLFIYSLVLFAFACGMNQLLWYFAELERRRCFSLPDGRANWEEHADSCTKWRSFANLFEASQSLFWASFGNVGIDSFELTGIKQYTRFWGLLMFGSYSVINVIVLLNLLIAMMSNSYAMIEERSDTEWKFARTRLWMSYFEQGATLPPPFNIFPTPKRIMRLLRPKSGLRRMSTKRKERVERERDYRYSAVMRALVWRHVSKSHRACIEAPVTEDDVNEVKGDISALRCDLLEVMSRNGFDVSAVRAADDRNAPGNKRQRVWERRLLKDFHVAPVATVDEEEQLIMAPPPENETGLQRFRRVAKLAVLQASTMRWRQVVQGLCQASQIGRCHNRESFMNQQSLQRAMEEARRLAEETGAVGLNAPSGGSSPMPPLPGTRDFRELLRGEPRPQRRDSGDCRAGGDRGDAGTSTADYGPGPALQRLSVRRRSLSKSTKRRAPATPRVESVDGDLEHAHPHSADSRGTEVGAKEVPDGLHGAFHDVTAVKAEASPTPGDSATSSRGSTPSPPPPPPPLPPQHYDLPPALASSPPPHFEEPEFLSHPILRRRDASPDLFAEAGLRGWAASSPVPDVPDVPDVDAARQSGSLTRRTPIFTPSTSPSTELLQVPQVDGRSTPPALAAIEKKTKYQHRAGAWL</sequence>
<evidence type="ECO:0000256" key="16">
    <source>
        <dbReference type="SAM" id="MobiDB-lite"/>
    </source>
</evidence>
<evidence type="ECO:0000256" key="2">
    <source>
        <dbReference type="ARBA" id="ARBA00022475"/>
    </source>
</evidence>
<keyword evidence="8 15" id="KW-0040">ANK repeat</keyword>
<dbReference type="RefSeq" id="XP_034250296.1">
    <property type="nucleotide sequence ID" value="XM_034394405.1"/>
</dbReference>
<evidence type="ECO:0000256" key="9">
    <source>
        <dbReference type="ARBA" id="ARBA00023065"/>
    </source>
</evidence>
<feature type="region of interest" description="Disordered" evidence="16">
    <location>
        <begin position="1045"/>
        <end position="1100"/>
    </location>
</feature>
<dbReference type="PRINTS" id="PR01097">
    <property type="entry name" value="TRNSRECEPTRP"/>
</dbReference>
<dbReference type="OrthoDB" id="2373987at2759"/>
<dbReference type="NCBIfam" id="TIGR00870">
    <property type="entry name" value="trp"/>
    <property type="match status" value="1"/>
</dbReference>
<dbReference type="PROSITE" id="PS50297">
    <property type="entry name" value="ANK_REP_REGION"/>
    <property type="match status" value="1"/>
</dbReference>
<dbReference type="PANTHER" id="PTHR10117">
    <property type="entry name" value="TRANSIENT RECEPTOR POTENTIAL CHANNEL"/>
    <property type="match status" value="1"/>
</dbReference>
<dbReference type="InterPro" id="IPR002110">
    <property type="entry name" value="Ankyrin_rpt"/>
</dbReference>
<keyword evidence="10 17" id="KW-0472">Membrane</keyword>
<dbReference type="Pfam" id="PF12796">
    <property type="entry name" value="Ank_2"/>
    <property type="match status" value="1"/>
</dbReference>
<gene>
    <name evidence="20" type="primary">LOC117650804</name>
</gene>
<dbReference type="GO" id="GO:0070679">
    <property type="term" value="F:inositol 1,4,5 trisphosphate binding"/>
    <property type="evidence" value="ECO:0007669"/>
    <property type="project" value="TreeGrafter"/>
</dbReference>
<keyword evidence="4" id="KW-0107">Calcium channel</keyword>
<dbReference type="Pfam" id="PF00023">
    <property type="entry name" value="Ank"/>
    <property type="match status" value="1"/>
</dbReference>
<evidence type="ECO:0000256" key="3">
    <source>
        <dbReference type="ARBA" id="ARBA00022568"/>
    </source>
</evidence>
<evidence type="ECO:0000256" key="13">
    <source>
        <dbReference type="ARBA" id="ARBA00043946"/>
    </source>
</evidence>
<comment type="similarity">
    <text evidence="14">Belongs to the transient receptor (TC 1.A.4) family. STrpC subfamily.</text>
</comment>
<feature type="transmembrane region" description="Helical" evidence="17">
    <location>
        <begin position="353"/>
        <end position="370"/>
    </location>
</feature>
<feature type="transmembrane region" description="Helical" evidence="17">
    <location>
        <begin position="555"/>
        <end position="581"/>
    </location>
</feature>
<evidence type="ECO:0000313" key="19">
    <source>
        <dbReference type="Proteomes" id="UP000515158"/>
    </source>
</evidence>
<feature type="compositionally biased region" description="Basic and acidic residues" evidence="16">
    <location>
        <begin position="12"/>
        <end position="21"/>
    </location>
</feature>
<dbReference type="InterPro" id="IPR002153">
    <property type="entry name" value="TRPC_channel"/>
</dbReference>
<feature type="transmembrane region" description="Helical" evidence="17">
    <location>
        <begin position="382"/>
        <end position="403"/>
    </location>
</feature>
<keyword evidence="19" id="KW-1185">Reference proteome</keyword>
<dbReference type="KEGG" id="tpal:117650804"/>
<dbReference type="SMART" id="SM00248">
    <property type="entry name" value="ANK"/>
    <property type="match status" value="3"/>
</dbReference>
<feature type="compositionally biased region" description="Low complexity" evidence="16">
    <location>
        <begin position="1075"/>
        <end position="1085"/>
    </location>
</feature>
<dbReference type="SUPFAM" id="SSF48403">
    <property type="entry name" value="Ankyrin repeat"/>
    <property type="match status" value="1"/>
</dbReference>
<keyword evidence="2" id="KW-1003">Cell membrane</keyword>
<feature type="compositionally biased region" description="Basic and acidic residues" evidence="16">
    <location>
        <begin position="1008"/>
        <end position="1031"/>
    </location>
</feature>
<dbReference type="Pfam" id="PF08344">
    <property type="entry name" value="TRP_2"/>
    <property type="match status" value="1"/>
</dbReference>
<feature type="compositionally biased region" description="Low complexity" evidence="16">
    <location>
        <begin position="1145"/>
        <end position="1159"/>
    </location>
</feature>
<dbReference type="GO" id="GO:0030425">
    <property type="term" value="C:dendrite"/>
    <property type="evidence" value="ECO:0007669"/>
    <property type="project" value="UniProtKB-ARBA"/>
</dbReference>
<dbReference type="Gene3D" id="1.25.40.20">
    <property type="entry name" value="Ankyrin repeat-containing domain"/>
    <property type="match status" value="1"/>
</dbReference>
<dbReference type="Gene3D" id="1.10.287.70">
    <property type="match status" value="1"/>
</dbReference>
<dbReference type="PROSITE" id="PS50088">
    <property type="entry name" value="ANK_REPEAT"/>
    <property type="match status" value="1"/>
</dbReference>
<feature type="compositionally biased region" description="Polar residues" evidence="16">
    <location>
        <begin position="1051"/>
        <end position="1062"/>
    </location>
</feature>
<proteinExistence type="inferred from homology"/>
<feature type="region of interest" description="Disordered" evidence="16">
    <location>
        <begin position="1121"/>
        <end position="1160"/>
    </location>
</feature>
<dbReference type="Proteomes" id="UP000515158">
    <property type="component" value="Unplaced"/>
</dbReference>
<feature type="compositionally biased region" description="Basic residues" evidence="16">
    <location>
        <begin position="982"/>
        <end position="996"/>
    </location>
</feature>
<evidence type="ECO:0000256" key="1">
    <source>
        <dbReference type="ARBA" id="ARBA00022448"/>
    </source>
</evidence>
<evidence type="ECO:0000256" key="17">
    <source>
        <dbReference type="SAM" id="Phobius"/>
    </source>
</evidence>
<dbReference type="GeneID" id="117650804"/>
<dbReference type="GO" id="GO:0051480">
    <property type="term" value="P:regulation of cytosolic calcium ion concentration"/>
    <property type="evidence" value="ECO:0007669"/>
    <property type="project" value="TreeGrafter"/>
</dbReference>
<keyword evidence="12" id="KW-0407">Ion channel</keyword>
<protein>
    <submittedName>
        <fullName evidence="20">Transient-receptor-potential-like protein</fullName>
    </submittedName>
</protein>
<keyword evidence="6" id="KW-0677">Repeat</keyword>
<dbReference type="SMART" id="SM01420">
    <property type="entry name" value="TRP_2"/>
    <property type="match status" value="1"/>
</dbReference>
<dbReference type="InterPro" id="IPR005821">
    <property type="entry name" value="Ion_trans_dom"/>
</dbReference>
<evidence type="ECO:0000313" key="20">
    <source>
        <dbReference type="RefSeq" id="XP_034250296.1"/>
    </source>
</evidence>
<evidence type="ECO:0000256" key="5">
    <source>
        <dbReference type="ARBA" id="ARBA00022692"/>
    </source>
</evidence>
<keyword evidence="11" id="KW-0966">Cell projection</keyword>
<evidence type="ECO:0000256" key="14">
    <source>
        <dbReference type="ARBA" id="ARBA00060916"/>
    </source>
</evidence>
<keyword evidence="3" id="KW-0106">Calcium</keyword>
<dbReference type="InterPro" id="IPR036770">
    <property type="entry name" value="Ankyrin_rpt-contain_sf"/>
</dbReference>
<organism evidence="20">
    <name type="scientific">Thrips palmi</name>
    <name type="common">Melon thrips</name>
    <dbReference type="NCBI Taxonomy" id="161013"/>
    <lineage>
        <taxon>Eukaryota</taxon>
        <taxon>Metazoa</taxon>
        <taxon>Ecdysozoa</taxon>
        <taxon>Arthropoda</taxon>
        <taxon>Hexapoda</taxon>
        <taxon>Insecta</taxon>
        <taxon>Pterygota</taxon>
        <taxon>Neoptera</taxon>
        <taxon>Paraneoptera</taxon>
        <taxon>Thysanoptera</taxon>
        <taxon>Terebrantia</taxon>
        <taxon>Thripoidea</taxon>
        <taxon>Thripidae</taxon>
        <taxon>Thrips</taxon>
    </lineage>
</organism>
<evidence type="ECO:0000256" key="4">
    <source>
        <dbReference type="ARBA" id="ARBA00022673"/>
    </source>
</evidence>
<keyword evidence="9" id="KW-0406">Ion transport</keyword>
<name>A0A6P9A034_THRPL</name>
<keyword evidence="3" id="KW-0109">Calcium transport</keyword>
<dbReference type="GO" id="GO:0015279">
    <property type="term" value="F:store-operated calcium channel activity"/>
    <property type="evidence" value="ECO:0007669"/>
    <property type="project" value="TreeGrafter"/>
</dbReference>
<dbReference type="Pfam" id="PF00520">
    <property type="entry name" value="Ion_trans"/>
    <property type="match status" value="1"/>
</dbReference>
<dbReference type="FunCoup" id="A0A6P9A034">
    <property type="interactions" value="93"/>
</dbReference>
<feature type="compositionally biased region" description="Basic and acidic residues" evidence="16">
    <location>
        <begin position="936"/>
        <end position="964"/>
    </location>
</feature>
<reference evidence="20" key="1">
    <citation type="submission" date="2025-08" db="UniProtKB">
        <authorList>
            <consortium name="RefSeq"/>
        </authorList>
    </citation>
    <scope>IDENTIFICATION</scope>
    <source>
        <tissue evidence="20">Total insect</tissue>
    </source>
</reference>
<accession>A0A6P9A034</accession>
<comment type="subcellular location">
    <subcellularLocation>
        <location evidence="13">Cell projection</location>
        <location evidence="13">Rhabdomere membrane</location>
        <topology evidence="13">Multi-pass membrane protein</topology>
    </subcellularLocation>
</comment>
<dbReference type="GO" id="GO:0034703">
    <property type="term" value="C:cation channel complex"/>
    <property type="evidence" value="ECO:0007669"/>
    <property type="project" value="UniProtKB-ARBA"/>
</dbReference>